<gene>
    <name evidence="1" type="ORF">CR513_26847</name>
</gene>
<comment type="caution">
    <text evidence="1">The sequence shown here is derived from an EMBL/GenBank/DDBJ whole genome shotgun (WGS) entry which is preliminary data.</text>
</comment>
<keyword evidence="2" id="KW-1185">Reference proteome</keyword>
<protein>
    <submittedName>
        <fullName evidence="1">Uncharacterized protein</fullName>
    </submittedName>
</protein>
<proteinExistence type="predicted"/>
<name>A0A371GKZ3_MUCPR</name>
<reference evidence="1" key="1">
    <citation type="submission" date="2018-05" db="EMBL/GenBank/DDBJ databases">
        <title>Draft genome of Mucuna pruriens seed.</title>
        <authorList>
            <person name="Nnadi N.E."/>
            <person name="Vos R."/>
            <person name="Hasami M.H."/>
            <person name="Devisetty U.K."/>
            <person name="Aguiy J.C."/>
        </authorList>
    </citation>
    <scope>NUCLEOTIDE SEQUENCE [LARGE SCALE GENOMIC DNA]</scope>
    <source>
        <strain evidence="1">JCA_2017</strain>
    </source>
</reference>
<dbReference type="EMBL" id="QJKJ01005181">
    <property type="protein sequence ID" value="RDX91206.1"/>
    <property type="molecule type" value="Genomic_DNA"/>
</dbReference>
<evidence type="ECO:0000313" key="2">
    <source>
        <dbReference type="Proteomes" id="UP000257109"/>
    </source>
</evidence>
<dbReference type="OrthoDB" id="1750742at2759"/>
<dbReference type="Proteomes" id="UP000257109">
    <property type="component" value="Unassembled WGS sequence"/>
</dbReference>
<organism evidence="1 2">
    <name type="scientific">Mucuna pruriens</name>
    <name type="common">Velvet bean</name>
    <name type="synonym">Dolichos pruriens</name>
    <dbReference type="NCBI Taxonomy" id="157652"/>
    <lineage>
        <taxon>Eukaryota</taxon>
        <taxon>Viridiplantae</taxon>
        <taxon>Streptophyta</taxon>
        <taxon>Embryophyta</taxon>
        <taxon>Tracheophyta</taxon>
        <taxon>Spermatophyta</taxon>
        <taxon>Magnoliopsida</taxon>
        <taxon>eudicotyledons</taxon>
        <taxon>Gunneridae</taxon>
        <taxon>Pentapetalae</taxon>
        <taxon>rosids</taxon>
        <taxon>fabids</taxon>
        <taxon>Fabales</taxon>
        <taxon>Fabaceae</taxon>
        <taxon>Papilionoideae</taxon>
        <taxon>50 kb inversion clade</taxon>
        <taxon>NPAAA clade</taxon>
        <taxon>indigoferoid/millettioid clade</taxon>
        <taxon>Phaseoleae</taxon>
        <taxon>Mucuna</taxon>
    </lineage>
</organism>
<evidence type="ECO:0000313" key="1">
    <source>
        <dbReference type="EMBL" id="RDX91206.1"/>
    </source>
</evidence>
<feature type="non-terminal residue" evidence="1">
    <location>
        <position position="1"/>
    </location>
</feature>
<accession>A0A371GKZ3</accession>
<sequence>MRLENQLTKLTSLVRQLVVWQHHPSALVKVCGICTSMEHPIDMCPTLHETELDNACSIMVVPVALVEPTTTTPSQQRRTFPLVSVLGYKWLSGEVEAYRSRFTTPVVVARLVKQVSITPTREADLYLVEPC</sequence>
<dbReference type="AlphaFoldDB" id="A0A371GKZ3"/>